<dbReference type="AlphaFoldDB" id="A0A1A6C7F1"/>
<reference evidence="1 2" key="1">
    <citation type="journal article" date="2014" name="Genome Announc.">
        <title>Draft Genome Sequence of the Iron-Oxidizing, Acidophilic, and Halotolerant 'Thiobacillus prosperus' Type Strain DSM 5130.</title>
        <authorList>
            <person name="Ossandon F.J."/>
            <person name="Cardenas J.P."/>
            <person name="Corbett M."/>
            <person name="Quatrini R."/>
            <person name="Holmes D.S."/>
            <person name="Watkin E."/>
        </authorList>
    </citation>
    <scope>NUCLEOTIDE SEQUENCE [LARGE SCALE GENOMIC DNA]</scope>
    <source>
        <strain evidence="1 2">DSM 5130</strain>
    </source>
</reference>
<accession>A0A1A6C7F1</accession>
<protein>
    <recommendedName>
        <fullName evidence="3">DsrE family protein</fullName>
    </recommendedName>
</protein>
<comment type="caution">
    <text evidence="1">The sequence shown here is derived from an EMBL/GenBank/DDBJ whole genome shotgun (WGS) entry which is preliminary data.</text>
</comment>
<keyword evidence="2" id="KW-1185">Reference proteome</keyword>
<organism evidence="1 2">
    <name type="scientific">Acidihalobacter prosperus</name>
    <dbReference type="NCBI Taxonomy" id="160660"/>
    <lineage>
        <taxon>Bacteria</taxon>
        <taxon>Pseudomonadati</taxon>
        <taxon>Pseudomonadota</taxon>
        <taxon>Gammaproteobacteria</taxon>
        <taxon>Chromatiales</taxon>
        <taxon>Ectothiorhodospiraceae</taxon>
        <taxon>Acidihalobacter</taxon>
    </lineage>
</organism>
<evidence type="ECO:0000313" key="1">
    <source>
        <dbReference type="EMBL" id="OBS10493.1"/>
    </source>
</evidence>
<name>A0A1A6C7F1_9GAMM</name>
<evidence type="ECO:0008006" key="3">
    <source>
        <dbReference type="Google" id="ProtNLM"/>
    </source>
</evidence>
<gene>
    <name evidence="1" type="ORF">Thpro_020209</name>
</gene>
<dbReference type="Proteomes" id="UP000029273">
    <property type="component" value="Unassembled WGS sequence"/>
</dbReference>
<dbReference type="EMBL" id="JQSG02000001">
    <property type="protein sequence ID" value="OBS10493.1"/>
    <property type="molecule type" value="Genomic_DNA"/>
</dbReference>
<dbReference type="OrthoDB" id="8449024at2"/>
<sequence>MDTKTLVLLARHDQTEAMRVAAGLTIFGHTVRLVFMGREVEDTLENRAQADLLELAEIEPRSTLQTSELPYVPPAELCAMCLSADAVLNL</sequence>
<proteinExistence type="predicted"/>
<dbReference type="RefSeq" id="WP_145930650.1">
    <property type="nucleotide sequence ID" value="NZ_JQSG02000001.1"/>
</dbReference>
<evidence type="ECO:0000313" key="2">
    <source>
        <dbReference type="Proteomes" id="UP000029273"/>
    </source>
</evidence>